<dbReference type="RefSeq" id="WP_062409617.1">
    <property type="nucleotide sequence ID" value="NZ_BJCS01000020.1"/>
</dbReference>
<dbReference type="AlphaFoldDB" id="A0A0U2W5D2"/>
<keyword evidence="2" id="KW-1185">Reference proteome</keyword>
<dbReference type="PATRIC" id="fig|162209.4.peg.3642"/>
<reference evidence="2" key="1">
    <citation type="submission" date="2015-12" db="EMBL/GenBank/DDBJ databases">
        <title>Complete genome sequences of two moderately thermophilic Paenibacillus species.</title>
        <authorList>
            <person name="Butler R.III."/>
            <person name="Wang J."/>
            <person name="Stark B.C."/>
            <person name="Pombert J.-F."/>
        </authorList>
    </citation>
    <scope>NUCLEOTIDE SEQUENCE [LARGE SCALE GENOMIC DNA]</scope>
    <source>
        <strain evidence="2">32O-Y</strain>
    </source>
</reference>
<organism evidence="1 2">
    <name type="scientific">Paenibacillus naphthalenovorans</name>
    <dbReference type="NCBI Taxonomy" id="162209"/>
    <lineage>
        <taxon>Bacteria</taxon>
        <taxon>Bacillati</taxon>
        <taxon>Bacillota</taxon>
        <taxon>Bacilli</taxon>
        <taxon>Bacillales</taxon>
        <taxon>Paenibacillaceae</taxon>
        <taxon>Paenibacillus</taxon>
    </lineage>
</organism>
<dbReference type="STRING" id="162209.IJ22_34030"/>
<dbReference type="EMBL" id="CP013652">
    <property type="protein sequence ID" value="ALS23764.1"/>
    <property type="molecule type" value="Genomic_DNA"/>
</dbReference>
<gene>
    <name evidence="1" type="ORF">IJ22_34030</name>
</gene>
<dbReference type="InterPro" id="IPR017850">
    <property type="entry name" value="Alkaline_phosphatase_core_sf"/>
</dbReference>
<dbReference type="Proteomes" id="UP000061660">
    <property type="component" value="Chromosome"/>
</dbReference>
<dbReference type="SUPFAM" id="SSF53649">
    <property type="entry name" value="Alkaline phosphatase-like"/>
    <property type="match status" value="1"/>
</dbReference>
<accession>A0A0U2W5D2</accession>
<dbReference type="NCBIfam" id="TIGR02687">
    <property type="entry name" value="BREX-1 system phosphatase PglZ type A"/>
    <property type="match status" value="1"/>
</dbReference>
<evidence type="ECO:0000313" key="2">
    <source>
        <dbReference type="Proteomes" id="UP000061660"/>
    </source>
</evidence>
<dbReference type="Pfam" id="PF08665">
    <property type="entry name" value="PglZ"/>
    <property type="match status" value="1"/>
</dbReference>
<dbReference type="KEGG" id="pnp:IJ22_34030"/>
<evidence type="ECO:0000313" key="1">
    <source>
        <dbReference type="EMBL" id="ALS23764.1"/>
    </source>
</evidence>
<dbReference type="InterPro" id="IPR014060">
    <property type="entry name" value="PglZ"/>
</dbReference>
<sequence length="852" mass="99292">MNIDEIINTLKTTFHQPLDDGEQRKIVFWFDKDQEFVDYIDEITIENVKVHKLTEGNSFYTKYLLEEEDPASHYLIYTTQNMGAEDNWLLDTLLYSKSFYADKISLIMNELKIDSSLRSVVKKYEKFFCNKDRLRKFKAFDIPTFSEETIELAIMGVLCNLKSLDFEDVVKVILMDNLDDSENKYLDLIGKFFDIQVFWKYVSERYGFEQSNPSLKALFLHLTVSALSHAIEERHLSLIKNYIATRNKSNAFVFIDHWMHHKTDYLVFDQLAGMAEKEIKLADIVNQLPVEEFKTADTFPYFDKAIIMYIANSLDARLEDYEEYIKLINLRRAKHYYEKYQYIYEALYYTVKMFEFYKKHSFGIPKAQALDMFRAYVNDYHQMDTYYRKFYVAYDNETNSEILKKLKVMVENLYTNWYMGELSSHWSAAVHDKMKTSWMIPGIQNQKDFYRSFVAPKIHQGDRVFVIISDALRFEIAAELSDKLNSETTGACEIQPLLGVIPSVTKLGMASLLPHKNLEIDLNGRVLVDSKSSSGLENRIDILQEAVSDSTAVHFQDLLAMNKAGRREHFKGKKLIYIYHDSIDAMGDKASTEIYTFTAAEKAIDEIYNIIKIIRDDLSGTNIFVTADHGFVYQREALEESDKIEKEGIHAFEVKRRYLLSQESGEKSGLLDISLDSLIQNEHRITAYVPKATIRFKMQGSGVNYVHGGASLQEIVVPLIQFKNIRSGQKNSREIEKVDVKLTNTTRKITNSLFNLTFFQTEKVEDKRIPRTVKIYMVDDSDSVISNEETLICDRTFDKPEERTFKLRFALKSIPYDKNKNYYLIIKDTETNVIVEKIPFTINLGIISDFDF</sequence>
<name>A0A0U2W5D2_9BACL</name>
<reference evidence="1 2" key="2">
    <citation type="journal article" date="2016" name="Genome Announc.">
        <title>Complete Genome Sequences of Two Interactive Moderate Thermophiles, Paenibacillus napthalenovorans 32O-Y and Paenibacillus sp. 32O-W.</title>
        <authorList>
            <person name="Butler R.R.III."/>
            <person name="Wang J."/>
            <person name="Stark B.C."/>
            <person name="Pombert J.F."/>
        </authorList>
    </citation>
    <scope>NUCLEOTIDE SEQUENCE [LARGE SCALE GENOMIC DNA]</scope>
    <source>
        <strain evidence="1 2">32O-Y</strain>
    </source>
</reference>
<proteinExistence type="predicted"/>
<protein>
    <submittedName>
        <fullName evidence="1">PglZ domain-containing protein</fullName>
    </submittedName>
</protein>
<dbReference type="OrthoDB" id="9769734at2"/>